<dbReference type="GO" id="GO:1905202">
    <property type="term" value="C:methylcrotonoyl-CoA carboxylase complex"/>
    <property type="evidence" value="ECO:0007669"/>
    <property type="project" value="TreeGrafter"/>
</dbReference>
<dbReference type="GO" id="GO:0004485">
    <property type="term" value="F:methylcrotonoyl-CoA carboxylase activity"/>
    <property type="evidence" value="ECO:0007669"/>
    <property type="project" value="TreeGrafter"/>
</dbReference>
<sequence length="579" mass="64125">MLDFSAFSMDIEGEFSETTDQELEAMATALSKHFGSDVSLVEEGSGRVVASKDRIGLPRRQSPDTVEPATERECEVLEEIETILKGGPERGHEKLEQIGKLFVRERIDRLFDEILFEDGTFANYEAEENLATDAIVTGAGVINDRKVFFAANDYTVKAGTIADKSIEKLVRMQEHAIEAKAPIVYLIDSSGGRIDVQSTFYADRYHGGKQFYNQCIMSGRVPQIAIMYGPNFAGTAYQPVFSDYLIMVRDISAMAIASPRMVEMVTGTETSIDDLGSPDMHARHTGSVDIVVDDEAEAAGTVHDLLEYLPQNYSQQPPQVSGRRPAEDPTAVDTIIPDEPNAPYDVHRLIDHLVDEESFLELKPEFAPEMITGLARIDGRPIGVIANQPEVKSGAIYPDSSLKGAGFIWQCDAYNIPLLYLCDSPGYMVGEQIEREGILQKGRKLVYATSCATVPKVSVFVRKGYGAATYAMASPAFDTDSTLALPSSEIAVMGPKAAVNAVYANKLADIDDPEQRAQREKELREEYREDIDIHKLASEMVVDELVPPRDLRAEIANRFEMYDGKEKHRPDRKHGAMLF</sequence>
<dbReference type="AlphaFoldDB" id="A0A1H8MWI2"/>
<gene>
    <name evidence="4" type="ORF">SAMN05216388_1009151</name>
</gene>
<keyword evidence="4" id="KW-0808">Transferase</keyword>
<protein>
    <submittedName>
        <fullName evidence="4">Acetyl-CoA carboxylase, carboxyltransferase component</fullName>
    </submittedName>
</protein>
<evidence type="ECO:0000256" key="1">
    <source>
        <dbReference type="SAM" id="MobiDB-lite"/>
    </source>
</evidence>
<dbReference type="InterPro" id="IPR045190">
    <property type="entry name" value="MCCB/AccD1-like"/>
</dbReference>
<dbReference type="PROSITE" id="PS50989">
    <property type="entry name" value="COA_CT_CTER"/>
    <property type="match status" value="1"/>
</dbReference>
<name>A0A1H8MWI2_9EURY</name>
<dbReference type="InterPro" id="IPR029045">
    <property type="entry name" value="ClpP/crotonase-like_dom_sf"/>
</dbReference>
<evidence type="ECO:0000259" key="2">
    <source>
        <dbReference type="PROSITE" id="PS50980"/>
    </source>
</evidence>
<dbReference type="Gene3D" id="3.90.226.10">
    <property type="entry name" value="2-enoyl-CoA Hydratase, Chain A, domain 1"/>
    <property type="match status" value="2"/>
</dbReference>
<dbReference type="InterPro" id="IPR034733">
    <property type="entry name" value="AcCoA_carboxyl_beta"/>
</dbReference>
<dbReference type="PANTHER" id="PTHR22855">
    <property type="entry name" value="ACETYL, PROPIONYL, PYRUVATE, AND GLUTACONYL CARBOXYLASE-RELATED"/>
    <property type="match status" value="1"/>
</dbReference>
<feature type="region of interest" description="Disordered" evidence="1">
    <location>
        <begin position="314"/>
        <end position="339"/>
    </location>
</feature>
<dbReference type="EMBL" id="FOCX01000009">
    <property type="protein sequence ID" value="SEO21630.1"/>
    <property type="molecule type" value="Genomic_DNA"/>
</dbReference>
<dbReference type="PANTHER" id="PTHR22855:SF13">
    <property type="entry name" value="METHYLCROTONOYL-COA CARBOXYLASE BETA CHAIN, MITOCHONDRIAL"/>
    <property type="match status" value="1"/>
</dbReference>
<accession>A0A1H8MWI2</accession>
<dbReference type="Pfam" id="PF01039">
    <property type="entry name" value="Carboxyl_trans"/>
    <property type="match status" value="1"/>
</dbReference>
<reference evidence="5" key="1">
    <citation type="submission" date="2016-10" db="EMBL/GenBank/DDBJ databases">
        <authorList>
            <person name="Varghese N."/>
            <person name="Submissions S."/>
        </authorList>
    </citation>
    <scope>NUCLEOTIDE SEQUENCE [LARGE SCALE GENOMIC DNA]</scope>
    <source>
        <strain evidence="5">IBRC-M 10043</strain>
    </source>
</reference>
<evidence type="ECO:0000259" key="3">
    <source>
        <dbReference type="PROSITE" id="PS50989"/>
    </source>
</evidence>
<organism evidence="4 5">
    <name type="scientific">Halorientalis persicus</name>
    <dbReference type="NCBI Taxonomy" id="1367881"/>
    <lineage>
        <taxon>Archaea</taxon>
        <taxon>Methanobacteriati</taxon>
        <taxon>Methanobacteriota</taxon>
        <taxon>Stenosarchaea group</taxon>
        <taxon>Halobacteria</taxon>
        <taxon>Halobacteriales</taxon>
        <taxon>Haloarculaceae</taxon>
        <taxon>Halorientalis</taxon>
    </lineage>
</organism>
<evidence type="ECO:0000313" key="5">
    <source>
        <dbReference type="Proteomes" id="UP000198775"/>
    </source>
</evidence>
<feature type="domain" description="CoA carboxyltransferase N-terminal" evidence="2">
    <location>
        <begin position="69"/>
        <end position="321"/>
    </location>
</feature>
<evidence type="ECO:0000313" key="4">
    <source>
        <dbReference type="EMBL" id="SEO21630.1"/>
    </source>
</evidence>
<dbReference type="PROSITE" id="PS50980">
    <property type="entry name" value="COA_CT_NTER"/>
    <property type="match status" value="1"/>
</dbReference>
<dbReference type="Proteomes" id="UP000198775">
    <property type="component" value="Unassembled WGS sequence"/>
</dbReference>
<dbReference type="GO" id="GO:0016740">
    <property type="term" value="F:transferase activity"/>
    <property type="evidence" value="ECO:0007669"/>
    <property type="project" value="UniProtKB-KW"/>
</dbReference>
<dbReference type="InterPro" id="IPR011763">
    <property type="entry name" value="COA_CT_C"/>
</dbReference>
<dbReference type="InterPro" id="IPR011762">
    <property type="entry name" value="COA_CT_N"/>
</dbReference>
<proteinExistence type="predicted"/>
<dbReference type="SUPFAM" id="SSF52096">
    <property type="entry name" value="ClpP/crotonase"/>
    <property type="match status" value="2"/>
</dbReference>
<keyword evidence="5" id="KW-1185">Reference proteome</keyword>
<feature type="domain" description="CoA carboxyltransferase C-terminal" evidence="3">
    <location>
        <begin position="331"/>
        <end position="561"/>
    </location>
</feature>
<dbReference type="GO" id="GO:0006552">
    <property type="term" value="P:L-leucine catabolic process"/>
    <property type="evidence" value="ECO:0007669"/>
    <property type="project" value="TreeGrafter"/>
</dbReference>